<comment type="caution">
    <text evidence="8">The sequence shown here is derived from an EMBL/GenBank/DDBJ whole genome shotgun (WGS) entry which is preliminary data.</text>
</comment>
<dbReference type="AlphaFoldDB" id="A0A644T4A7"/>
<feature type="coiled-coil region" evidence="5">
    <location>
        <begin position="864"/>
        <end position="924"/>
    </location>
</feature>
<dbReference type="PROSITE" id="PS51194">
    <property type="entry name" value="HELICASE_CTER"/>
    <property type="match status" value="1"/>
</dbReference>
<dbReference type="Pfam" id="PF00271">
    <property type="entry name" value="Helicase_C"/>
    <property type="match status" value="1"/>
</dbReference>
<dbReference type="Gene3D" id="3.40.50.10810">
    <property type="entry name" value="Tandem AAA-ATPase domain"/>
    <property type="match status" value="1"/>
</dbReference>
<accession>A0A644T4A7</accession>
<dbReference type="InterPro" id="IPR001650">
    <property type="entry name" value="Helicase_C-like"/>
</dbReference>
<evidence type="ECO:0000259" key="7">
    <source>
        <dbReference type="PROSITE" id="PS51194"/>
    </source>
</evidence>
<dbReference type="InterPro" id="IPR027417">
    <property type="entry name" value="P-loop_NTPase"/>
</dbReference>
<evidence type="ECO:0000256" key="3">
    <source>
        <dbReference type="ARBA" id="ARBA00022806"/>
    </source>
</evidence>
<evidence type="ECO:0000313" key="8">
    <source>
        <dbReference type="EMBL" id="MPL61755.1"/>
    </source>
</evidence>
<dbReference type="GO" id="GO:0016787">
    <property type="term" value="F:hydrolase activity"/>
    <property type="evidence" value="ECO:0007669"/>
    <property type="project" value="UniProtKB-KW"/>
</dbReference>
<keyword evidence="5" id="KW-0175">Coiled coil</keyword>
<feature type="domain" description="Helicase ATP-binding" evidence="6">
    <location>
        <begin position="49"/>
        <end position="217"/>
    </location>
</feature>
<gene>
    <name evidence="8" type="primary">rapA_1</name>
    <name evidence="8" type="ORF">SDC9_07342</name>
</gene>
<feature type="domain" description="Helicase C-terminal" evidence="7">
    <location>
        <begin position="403"/>
        <end position="589"/>
    </location>
</feature>
<name>A0A644T4A7_9ZZZZ</name>
<dbReference type="Gene3D" id="3.40.50.300">
    <property type="entry name" value="P-loop containing nucleotide triphosphate hydrolases"/>
    <property type="match status" value="1"/>
</dbReference>
<evidence type="ECO:0000256" key="1">
    <source>
        <dbReference type="ARBA" id="ARBA00022741"/>
    </source>
</evidence>
<dbReference type="EC" id="3.6.4.-" evidence="8"/>
<proteinExistence type="predicted"/>
<evidence type="ECO:0000256" key="4">
    <source>
        <dbReference type="ARBA" id="ARBA00022840"/>
    </source>
</evidence>
<dbReference type="Pfam" id="PF00176">
    <property type="entry name" value="SNF2-rel_dom"/>
    <property type="match status" value="1"/>
</dbReference>
<protein>
    <submittedName>
        <fullName evidence="8">RNA polymerase-associated protein RapA</fullName>
        <ecNumber evidence="8">3.6.4.-</ecNumber>
    </submittedName>
</protein>
<keyword evidence="1" id="KW-0547">Nucleotide-binding</keyword>
<dbReference type="SUPFAM" id="SSF52540">
    <property type="entry name" value="P-loop containing nucleoside triphosphate hydrolases"/>
    <property type="match status" value="2"/>
</dbReference>
<dbReference type="PROSITE" id="PS51192">
    <property type="entry name" value="HELICASE_ATP_BIND_1"/>
    <property type="match status" value="1"/>
</dbReference>
<dbReference type="PANTHER" id="PTHR10799">
    <property type="entry name" value="SNF2/RAD54 HELICASE FAMILY"/>
    <property type="match status" value="1"/>
</dbReference>
<evidence type="ECO:0000256" key="2">
    <source>
        <dbReference type="ARBA" id="ARBA00022801"/>
    </source>
</evidence>
<dbReference type="InterPro" id="IPR049730">
    <property type="entry name" value="SNF2/RAD54-like_C"/>
</dbReference>
<dbReference type="InterPro" id="IPR038718">
    <property type="entry name" value="SNF2-like_sf"/>
</dbReference>
<dbReference type="SMART" id="SM00487">
    <property type="entry name" value="DEXDc"/>
    <property type="match status" value="1"/>
</dbReference>
<organism evidence="8">
    <name type="scientific">bioreactor metagenome</name>
    <dbReference type="NCBI Taxonomy" id="1076179"/>
    <lineage>
        <taxon>unclassified sequences</taxon>
        <taxon>metagenomes</taxon>
        <taxon>ecological metagenomes</taxon>
    </lineage>
</organism>
<keyword evidence="4" id="KW-0067">ATP-binding</keyword>
<keyword evidence="2 8" id="KW-0378">Hydrolase</keyword>
<dbReference type="InterPro" id="IPR057342">
    <property type="entry name" value="DEXDc_RapA"/>
</dbReference>
<evidence type="ECO:0000256" key="5">
    <source>
        <dbReference type="SAM" id="Coils"/>
    </source>
</evidence>
<dbReference type="InterPro" id="IPR000330">
    <property type="entry name" value="SNF2_N"/>
</dbReference>
<reference evidence="8" key="1">
    <citation type="submission" date="2019-08" db="EMBL/GenBank/DDBJ databases">
        <authorList>
            <person name="Kucharzyk K."/>
            <person name="Murdoch R.W."/>
            <person name="Higgins S."/>
            <person name="Loffler F."/>
        </authorList>
    </citation>
    <scope>NUCLEOTIDE SEQUENCE</scope>
</reference>
<dbReference type="SMART" id="SM00490">
    <property type="entry name" value="HELICc"/>
    <property type="match status" value="1"/>
</dbReference>
<evidence type="ECO:0000259" key="6">
    <source>
        <dbReference type="PROSITE" id="PS51192"/>
    </source>
</evidence>
<sequence>MPYTIHQIKFFAEQLMLKRPQHSIDGLASAMSGAKVDLNPHQVDAALFALQSPLSNGALLADEVGLGKTIEAGLVLAQCWSERKRKILLIVTASLRTQWRAELDEKFFIRSEILESKNYNKIKKNNPSCNPFLVQDAVVVCSYNFASAKMQDVRSVDWDLVIMDEAHKLRNVYKRTNVMGNNLRTALSGRKKLLLTATPLQNNLMELYGLVSIIDERVFGDPDVFREVYVNVSNIESRNRNLKVRLQNFCKRTLRRQVVEYVPYTERRTITQEYTPSHDEEQLYSDVSNYLQRERLHAFPQGQRQLLMLVARKLLASSSMAIHGTLSTIIDHLNLKLSDYQAQLKLTDLDDYDGIEELVDEESNGDDSGAVEEIAADYEGIRAEIEELKKYAVLAEGITTNAKGDNLLTALNRGFEMNERLGGAMKAVIFTESKRTQRYLMNLLSQNGYEGQIVFLDGSNNDPVSTRVYKEWRDRHKDDGRISGSTTADKKSAIVEEFRDRASILIGTEAAAEGINLQFCNIVVNYDLPWNPQRIEQRIGRCHRYGQKSDVIVINFLNRANAADERVFELLSQKFRLFDGVFGSSDEVLGAIEDGVDFEKRILAIYQTCREPDAIRAAFDALQNELSEQISENITKARQSILENFDEDVFRHLKDCHEGTKVELDKFSRWLCNFFTMWGAERVEPLDQWRFAYTENGERKTYNIRWKDAEALHDEFLRRDGELCTKWITEAMSTNTPPVAIQFNHSDLPQKDHISFLDSHPTLKGGVISIDKLTHRGIDIEEHLIVSVVTNDGTPIEGDDAGKIIDRIMELPAIMAGECSLETETLIKRRQEGIQRQKDDIAERNKMYFLEQVEKLDAFSEDLKEGLQKQLKTLKKEIAEKRKDFRSSKDVCSLDEMLEKRSAINALEDKRKKMEREISLEEDRITLENEALQEDIRTRLNGEIETETIMTFSFEIV</sequence>
<dbReference type="CDD" id="cd18793">
    <property type="entry name" value="SF2_C_SNF"/>
    <property type="match status" value="1"/>
</dbReference>
<dbReference type="InterPro" id="IPR014001">
    <property type="entry name" value="Helicase_ATP-bd"/>
</dbReference>
<dbReference type="EMBL" id="VSSQ01000015">
    <property type="protein sequence ID" value="MPL61755.1"/>
    <property type="molecule type" value="Genomic_DNA"/>
</dbReference>
<keyword evidence="3" id="KW-0347">Helicase</keyword>
<dbReference type="CDD" id="cd18011">
    <property type="entry name" value="DEXDc_RapA"/>
    <property type="match status" value="1"/>
</dbReference>
<dbReference type="GO" id="GO:0005524">
    <property type="term" value="F:ATP binding"/>
    <property type="evidence" value="ECO:0007669"/>
    <property type="project" value="UniProtKB-KW"/>
</dbReference>
<dbReference type="GO" id="GO:0004386">
    <property type="term" value="F:helicase activity"/>
    <property type="evidence" value="ECO:0007669"/>
    <property type="project" value="UniProtKB-KW"/>
</dbReference>